<dbReference type="EMBL" id="WPAF01000017">
    <property type="protein sequence ID" value="KAF0133868.1"/>
    <property type="molecule type" value="Genomic_DNA"/>
</dbReference>
<comment type="caution">
    <text evidence="1">The sequence shown here is derived from an EMBL/GenBank/DDBJ whole genome shotgun (WGS) entry which is preliminary data.</text>
</comment>
<organism evidence="1 2">
    <name type="scientific">Candidatus Saganbacteria bacterium</name>
    <dbReference type="NCBI Taxonomy" id="2575572"/>
    <lineage>
        <taxon>Bacteria</taxon>
        <taxon>Bacillati</taxon>
        <taxon>Saganbacteria</taxon>
    </lineage>
</organism>
<sequence>MKDWTPKEIAEYFTFDQHLKTKDKSALYYGELITLLNPHIPRATVEDVPPHSDEPPKVNPIVVDMTLLANPYQIKKINPPE</sequence>
<proteinExistence type="predicted"/>
<name>A0A833L0P4_UNCSA</name>
<reference evidence="1 2" key="1">
    <citation type="submission" date="2019-12" db="EMBL/GenBank/DDBJ databases">
        <authorList>
            <person name="Wolfe R."/>
            <person name="Danczak R."/>
            <person name="Wilkins M."/>
        </authorList>
    </citation>
    <scope>NUCLEOTIDE SEQUENCE [LARGE SCALE GENOMIC DNA]</scope>
    <source>
        <strain evidence="1">X2_MaxBin.013</strain>
    </source>
</reference>
<evidence type="ECO:0000313" key="1">
    <source>
        <dbReference type="EMBL" id="KAF0133868.1"/>
    </source>
</evidence>
<accession>A0A833L0P4</accession>
<evidence type="ECO:0000313" key="2">
    <source>
        <dbReference type="Proteomes" id="UP000488506"/>
    </source>
</evidence>
<protein>
    <submittedName>
        <fullName evidence="1">Uncharacterized protein</fullName>
    </submittedName>
</protein>
<dbReference type="AlphaFoldDB" id="A0A833L0P4"/>
<dbReference type="Proteomes" id="UP000488506">
    <property type="component" value="Unassembled WGS sequence"/>
</dbReference>
<gene>
    <name evidence="1" type="ORF">FD145_1078</name>
</gene>